<dbReference type="PANTHER" id="PTHR33545">
    <property type="entry name" value="UPF0750 MEMBRANE PROTEIN YITT-RELATED"/>
    <property type="match status" value="1"/>
</dbReference>
<feature type="transmembrane region" description="Helical" evidence="6">
    <location>
        <begin position="147"/>
        <end position="172"/>
    </location>
</feature>
<keyword evidence="5 6" id="KW-0472">Membrane</keyword>
<keyword evidence="4 6" id="KW-1133">Transmembrane helix</keyword>
<dbReference type="Gene3D" id="3.30.70.120">
    <property type="match status" value="1"/>
</dbReference>
<sequence>MTTAKASVRARISAVLHVVIGMLFSGFALKGFLIPNHFFDGGVTGVSLLTHEFYEIPIAYIIVGFNLPFVALGARLVSRNFALRSFAAIAGFGLCLLVIPYPQVTHDRLLVAVFGGVFMGLGVGLAMRGGAALDGIEVLAVYTRRHVSFTVSEIVLAINILIFLVAAIHLGFETALYSMLTYYAASRTTNFVVEGVEEYTSVTIVSAEADEIKARLVKDFGRGITVYKGERGFLRDSFEVSHPCDIIHTVVTRLEVPRLKHMIHRIDPKAFVVTAQAKEASGGVLSRVSQH</sequence>
<dbReference type="EMBL" id="JACEIB010000002">
    <property type="protein sequence ID" value="MBA2933267.1"/>
    <property type="molecule type" value="Genomic_DNA"/>
</dbReference>
<feature type="transmembrane region" description="Helical" evidence="6">
    <location>
        <begin position="81"/>
        <end position="103"/>
    </location>
</feature>
<dbReference type="InterPro" id="IPR051461">
    <property type="entry name" value="UPF0750_membrane"/>
</dbReference>
<dbReference type="Proteomes" id="UP000570166">
    <property type="component" value="Unassembled WGS sequence"/>
</dbReference>
<comment type="subcellular location">
    <subcellularLocation>
        <location evidence="1">Cell membrane</location>
        <topology evidence="1">Multi-pass membrane protein</topology>
    </subcellularLocation>
</comment>
<evidence type="ECO:0000256" key="4">
    <source>
        <dbReference type="ARBA" id="ARBA00022989"/>
    </source>
</evidence>
<feature type="transmembrane region" description="Helical" evidence="6">
    <location>
        <begin position="53"/>
        <end position="74"/>
    </location>
</feature>
<accession>A0A838L2H8</accession>
<keyword evidence="9" id="KW-1185">Reference proteome</keyword>
<dbReference type="InterPro" id="IPR015867">
    <property type="entry name" value="N-reg_PII/ATP_PRibTrfase_C"/>
</dbReference>
<name>A0A838L2H8_9SPHN</name>
<feature type="transmembrane region" description="Helical" evidence="6">
    <location>
        <begin position="12"/>
        <end position="33"/>
    </location>
</feature>
<evidence type="ECO:0000313" key="9">
    <source>
        <dbReference type="Proteomes" id="UP000570166"/>
    </source>
</evidence>
<dbReference type="RefSeq" id="WP_160366405.1">
    <property type="nucleotide sequence ID" value="NZ_JACEIB010000002.1"/>
</dbReference>
<organism evidence="8 9">
    <name type="scientific">Sphingomonas chungangi</name>
    <dbReference type="NCBI Taxonomy" id="2683589"/>
    <lineage>
        <taxon>Bacteria</taxon>
        <taxon>Pseudomonadati</taxon>
        <taxon>Pseudomonadota</taxon>
        <taxon>Alphaproteobacteria</taxon>
        <taxon>Sphingomonadales</taxon>
        <taxon>Sphingomonadaceae</taxon>
        <taxon>Sphingomonas</taxon>
    </lineage>
</organism>
<evidence type="ECO:0000313" key="8">
    <source>
        <dbReference type="EMBL" id="MBA2933267.1"/>
    </source>
</evidence>
<keyword evidence="3 6" id="KW-0812">Transmembrane</keyword>
<dbReference type="AlphaFoldDB" id="A0A838L2H8"/>
<protein>
    <submittedName>
        <fullName evidence="8">YitT family protein</fullName>
    </submittedName>
</protein>
<keyword evidence="2" id="KW-1003">Cell membrane</keyword>
<dbReference type="CDD" id="cd16380">
    <property type="entry name" value="YitT_C"/>
    <property type="match status" value="1"/>
</dbReference>
<feature type="domain" description="DUF2179" evidence="7">
    <location>
        <begin position="222"/>
        <end position="282"/>
    </location>
</feature>
<feature type="transmembrane region" description="Helical" evidence="6">
    <location>
        <begin position="109"/>
        <end position="127"/>
    </location>
</feature>
<dbReference type="InterPro" id="IPR019264">
    <property type="entry name" value="DUF2179"/>
</dbReference>
<dbReference type="Pfam" id="PF02588">
    <property type="entry name" value="YitT_membrane"/>
    <property type="match status" value="1"/>
</dbReference>
<dbReference type="PIRSF" id="PIRSF006483">
    <property type="entry name" value="Membrane_protein_YitT"/>
    <property type="match status" value="1"/>
</dbReference>
<evidence type="ECO:0000256" key="3">
    <source>
        <dbReference type="ARBA" id="ARBA00022692"/>
    </source>
</evidence>
<dbReference type="InterPro" id="IPR003740">
    <property type="entry name" value="YitT"/>
</dbReference>
<dbReference type="GO" id="GO:0005886">
    <property type="term" value="C:plasma membrane"/>
    <property type="evidence" value="ECO:0007669"/>
    <property type="project" value="UniProtKB-SubCell"/>
</dbReference>
<comment type="caution">
    <text evidence="8">The sequence shown here is derived from an EMBL/GenBank/DDBJ whole genome shotgun (WGS) entry which is preliminary data.</text>
</comment>
<reference evidence="8 9" key="1">
    <citation type="submission" date="2020-07" db="EMBL/GenBank/DDBJ databases">
        <authorList>
            <person name="Sun Q."/>
        </authorList>
    </citation>
    <scope>NUCLEOTIDE SEQUENCE [LARGE SCALE GENOMIC DNA]</scope>
    <source>
        <strain evidence="8 9">CGMCC 1.13654</strain>
    </source>
</reference>
<evidence type="ECO:0000256" key="2">
    <source>
        <dbReference type="ARBA" id="ARBA00022475"/>
    </source>
</evidence>
<evidence type="ECO:0000259" key="7">
    <source>
        <dbReference type="Pfam" id="PF10035"/>
    </source>
</evidence>
<evidence type="ECO:0000256" key="1">
    <source>
        <dbReference type="ARBA" id="ARBA00004651"/>
    </source>
</evidence>
<proteinExistence type="predicted"/>
<dbReference type="Pfam" id="PF10035">
    <property type="entry name" value="DUF2179"/>
    <property type="match status" value="1"/>
</dbReference>
<evidence type="ECO:0000256" key="6">
    <source>
        <dbReference type="SAM" id="Phobius"/>
    </source>
</evidence>
<gene>
    <name evidence="8" type="ORF">HZF05_04085</name>
</gene>
<dbReference type="PANTHER" id="PTHR33545:SF3">
    <property type="entry name" value="UPF0750 MEMBRANE PROTEIN YQFU"/>
    <property type="match status" value="1"/>
</dbReference>
<evidence type="ECO:0000256" key="5">
    <source>
        <dbReference type="ARBA" id="ARBA00023136"/>
    </source>
</evidence>